<sequence length="559" mass="63050">MLQGLLDGLCKPDICHGLMSAQNQRYAKVLLAMQHIIQTSHGAAVLCAARLGLSALSNMRKENLLSLIQMIEERSSLFSSPEFEILFRERNFQRLSADPSRQIPSEPQLLTSTTHVTAEKSRDGIRAQDTPGLGGLGPEISTETQGSSDTIFLLCVGTTADEDVSKGDMIGVRLNLLDIETLHKDVAPILEGKLLKQIKESSGKAFIKKDLDYTVIHQAILTMLFARARDRVEAEFKSWKWLVSNVLGNTLLSYIMEKKASSVLILLANSHGDWETLSMDDLYSHLQMLSAAHGSLSICPSETENRSAACKIADIRILDMIARDADWKYSYRPRTCFGMGKCTLPSTLIKRMATKRGYSCGGADVKIVESTTRDNLECIETPQSNSEPFEFVPDIRQPRFFHQEYIESLQKLGEYRVFISRRQVIEIAFTTVNHDMEPPHFAAGKATPNHFKWFSDDPKKRKQKLEELKDFALYQNSRLLNHPDNMEKFGSVHVGIRLDIGVSELNGNGRFFVSEPTRFPMADQLANLILDRPHVAIARVWGESMIEQHRRRIRGEKQI</sequence>
<reference evidence="2" key="2">
    <citation type="journal article" date="2010" name="Nature">
        <title>Comparative genomics reveals mobile pathogenicity chromosomes in Fusarium.</title>
        <authorList>
            <person name="Ma L.J."/>
            <person name="van der Does H.C."/>
            <person name="Borkovich K.A."/>
            <person name="Coleman J.J."/>
            <person name="Daboussi M.J."/>
            <person name="Di Pietro A."/>
            <person name="Dufresne M."/>
            <person name="Freitag M."/>
            <person name="Grabherr M."/>
            <person name="Henrissat B."/>
            <person name="Houterman P.M."/>
            <person name="Kang S."/>
            <person name="Shim W.B."/>
            <person name="Woloshuk C."/>
            <person name="Xie X."/>
            <person name="Xu J.R."/>
            <person name="Antoniw J."/>
            <person name="Baker S.E."/>
            <person name="Bluhm B.H."/>
            <person name="Breakspear A."/>
            <person name="Brown D.W."/>
            <person name="Butchko R.A."/>
            <person name="Chapman S."/>
            <person name="Coulson R."/>
            <person name="Coutinho P.M."/>
            <person name="Danchin E.G."/>
            <person name="Diener A."/>
            <person name="Gale L.R."/>
            <person name="Gardiner D.M."/>
            <person name="Goff S."/>
            <person name="Hammond-Kosack K.E."/>
            <person name="Hilburn K."/>
            <person name="Hua-Van A."/>
            <person name="Jonkers W."/>
            <person name="Kazan K."/>
            <person name="Kodira C.D."/>
            <person name="Koehrsen M."/>
            <person name="Kumar L."/>
            <person name="Lee Y.H."/>
            <person name="Li L."/>
            <person name="Manners J.M."/>
            <person name="Miranda-Saavedra D."/>
            <person name="Mukherjee M."/>
            <person name="Park G."/>
            <person name="Park J."/>
            <person name="Park S.Y."/>
            <person name="Proctor R.H."/>
            <person name="Regev A."/>
            <person name="Ruiz-Roldan M.C."/>
            <person name="Sain D."/>
            <person name="Sakthikumar S."/>
            <person name="Sykes S."/>
            <person name="Schwartz D.C."/>
            <person name="Turgeon B.G."/>
            <person name="Wapinski I."/>
            <person name="Yoder O."/>
            <person name="Young S."/>
            <person name="Zeng Q."/>
            <person name="Zhou S."/>
            <person name="Galagan J."/>
            <person name="Cuomo C.A."/>
            <person name="Kistler H.C."/>
            <person name="Rep M."/>
        </authorList>
    </citation>
    <scope>NUCLEOTIDE SEQUENCE [LARGE SCALE GENOMIC DNA]</scope>
    <source>
        <strain evidence="2">4287</strain>
    </source>
</reference>
<accession>A0A0J9W4E3</accession>
<reference evidence="2" key="1">
    <citation type="submission" date="2007-04" db="EMBL/GenBank/DDBJ databases">
        <authorList>
            <consortium name="The Broad Institute Genome Sequencing Platform"/>
            <person name="Birren B."/>
            <person name="Lander E."/>
            <person name="Galagan J."/>
            <person name="Nusbaum C."/>
            <person name="Devon K."/>
            <person name="Ma L.-J."/>
            <person name="Jaffe D."/>
            <person name="Butler J."/>
            <person name="Alvarez P."/>
            <person name="Gnerre S."/>
            <person name="Grabherr M."/>
            <person name="Kleber M."/>
            <person name="Mauceli E."/>
            <person name="Brockman W."/>
            <person name="MacCallum I.A."/>
            <person name="Young S."/>
            <person name="LaButti K."/>
            <person name="DeCaprio D."/>
            <person name="Crawford M."/>
            <person name="Koehrsen M."/>
            <person name="Engels R."/>
            <person name="Montgomery P."/>
            <person name="Pearson M."/>
            <person name="Howarth C."/>
            <person name="Larson L."/>
            <person name="White J."/>
            <person name="O'Leary S."/>
            <person name="Kodira C."/>
            <person name="Zeng Q."/>
            <person name="Yandava C."/>
            <person name="Alvarado L."/>
            <person name="Kistler C."/>
            <person name="Shim W.-B."/>
            <person name="Kang S."/>
            <person name="Woloshuk C."/>
        </authorList>
    </citation>
    <scope>NUCLEOTIDE SEQUENCE</scope>
    <source>
        <strain evidence="2">4287</strain>
    </source>
</reference>
<proteinExistence type="predicted"/>
<dbReference type="VEuPathDB" id="FungiDB:FOXG_22026"/>
<evidence type="ECO:0000313" key="3">
    <source>
        <dbReference type="Proteomes" id="UP000009097"/>
    </source>
</evidence>
<dbReference type="EMBL" id="DS231723">
    <property type="protein sequence ID" value="KNB17743.1"/>
    <property type="molecule type" value="Genomic_DNA"/>
</dbReference>
<gene>
    <name evidence="2" type="ORF">FOXG_22026</name>
</gene>
<dbReference type="AlphaFoldDB" id="A0A0J9W4E3"/>
<dbReference type="OrthoDB" id="4789692at2759"/>
<dbReference type="Proteomes" id="UP000009097">
    <property type="component" value="Unassembled WGS sequence"/>
</dbReference>
<feature type="region of interest" description="Disordered" evidence="1">
    <location>
        <begin position="111"/>
        <end position="144"/>
    </location>
</feature>
<dbReference type="GeneID" id="28962732"/>
<organism evidence="2 3">
    <name type="scientific">Fusarium oxysporum f. sp. lycopersici (strain 4287 / CBS 123668 / FGSC 9935 / NRRL 34936)</name>
    <name type="common">Fusarium vascular wilt of tomato</name>
    <dbReference type="NCBI Taxonomy" id="426428"/>
    <lineage>
        <taxon>Eukaryota</taxon>
        <taxon>Fungi</taxon>
        <taxon>Dikarya</taxon>
        <taxon>Ascomycota</taxon>
        <taxon>Pezizomycotina</taxon>
        <taxon>Sordariomycetes</taxon>
        <taxon>Hypocreomycetidae</taxon>
        <taxon>Hypocreales</taxon>
        <taxon>Nectriaceae</taxon>
        <taxon>Fusarium</taxon>
        <taxon>Fusarium oxysporum species complex</taxon>
    </lineage>
</organism>
<name>A0A0J9W4E3_FUSO4</name>
<evidence type="ECO:0000313" key="2">
    <source>
        <dbReference type="EMBL" id="KNB17743.1"/>
    </source>
</evidence>
<protein>
    <submittedName>
        <fullName evidence="2">Uncharacterized protein</fullName>
    </submittedName>
</protein>
<dbReference type="RefSeq" id="XP_018255788.1">
    <property type="nucleotide sequence ID" value="XM_018402407.1"/>
</dbReference>
<evidence type="ECO:0000256" key="1">
    <source>
        <dbReference type="SAM" id="MobiDB-lite"/>
    </source>
</evidence>
<feature type="compositionally biased region" description="Basic and acidic residues" evidence="1">
    <location>
        <begin position="117"/>
        <end position="126"/>
    </location>
</feature>
<dbReference type="KEGG" id="fox:FOXG_22026"/>